<dbReference type="SUPFAM" id="SSF54211">
    <property type="entry name" value="Ribosomal protein S5 domain 2-like"/>
    <property type="match status" value="1"/>
</dbReference>
<evidence type="ECO:0000313" key="8">
    <source>
        <dbReference type="EMBL" id="GAQ86006.1"/>
    </source>
</evidence>
<comment type="subcellular location">
    <subcellularLocation>
        <location evidence="1">Cytoplasm</location>
    </subcellularLocation>
</comment>
<dbReference type="STRING" id="105231.A0A1Y1IBC6"/>
<dbReference type="SUPFAM" id="SSF54495">
    <property type="entry name" value="UBC-like"/>
    <property type="match status" value="1"/>
</dbReference>
<evidence type="ECO:0000256" key="2">
    <source>
        <dbReference type="ARBA" id="ARBA00007665"/>
    </source>
</evidence>
<dbReference type="Gene3D" id="3.10.110.10">
    <property type="entry name" value="Ubiquitin Conjugating Enzyme"/>
    <property type="match status" value="1"/>
</dbReference>
<keyword evidence="9" id="KW-1185">Reference proteome</keyword>
<name>A0A1Y1IBC6_KLENI</name>
<keyword evidence="3" id="KW-0963">Cytoplasm</keyword>
<reference evidence="8 9" key="1">
    <citation type="journal article" date="2014" name="Nat. Commun.">
        <title>Klebsormidium flaccidum genome reveals primary factors for plant terrestrial adaptation.</title>
        <authorList>
            <person name="Hori K."/>
            <person name="Maruyama F."/>
            <person name="Fujisawa T."/>
            <person name="Togashi T."/>
            <person name="Yamamoto N."/>
            <person name="Seo M."/>
            <person name="Sato S."/>
            <person name="Yamada T."/>
            <person name="Mori H."/>
            <person name="Tajima N."/>
            <person name="Moriyama T."/>
            <person name="Ikeuchi M."/>
            <person name="Watanabe M."/>
            <person name="Wada H."/>
            <person name="Kobayashi K."/>
            <person name="Saito M."/>
            <person name="Masuda T."/>
            <person name="Sasaki-Sekimoto Y."/>
            <person name="Mashiguchi K."/>
            <person name="Awai K."/>
            <person name="Shimojima M."/>
            <person name="Masuda S."/>
            <person name="Iwai M."/>
            <person name="Nobusawa T."/>
            <person name="Narise T."/>
            <person name="Kondo S."/>
            <person name="Saito H."/>
            <person name="Sato R."/>
            <person name="Murakawa M."/>
            <person name="Ihara Y."/>
            <person name="Oshima-Yamada Y."/>
            <person name="Ohtaka K."/>
            <person name="Satoh M."/>
            <person name="Sonobe K."/>
            <person name="Ishii M."/>
            <person name="Ohtani R."/>
            <person name="Kanamori-Sato M."/>
            <person name="Honoki R."/>
            <person name="Miyazaki D."/>
            <person name="Mochizuki H."/>
            <person name="Umetsu J."/>
            <person name="Higashi K."/>
            <person name="Shibata D."/>
            <person name="Kamiya Y."/>
            <person name="Sato N."/>
            <person name="Nakamura Y."/>
            <person name="Tabata S."/>
            <person name="Ida S."/>
            <person name="Kurokawa K."/>
            <person name="Ohta H."/>
        </authorList>
    </citation>
    <scope>NUCLEOTIDE SEQUENCE [LARGE SCALE GENOMIC DNA]</scope>
    <source>
        <strain evidence="8 9">NIES-2285</strain>
    </source>
</reference>
<dbReference type="InterPro" id="IPR001498">
    <property type="entry name" value="Impact_N"/>
</dbReference>
<dbReference type="InterPro" id="IPR023582">
    <property type="entry name" value="Impact"/>
</dbReference>
<dbReference type="Pfam" id="PF05773">
    <property type="entry name" value="RWD"/>
    <property type="match status" value="1"/>
</dbReference>
<feature type="domain" description="RWD" evidence="7">
    <location>
        <begin position="17"/>
        <end position="117"/>
    </location>
</feature>
<dbReference type="OrthoDB" id="2019251at2759"/>
<evidence type="ECO:0000256" key="6">
    <source>
        <dbReference type="ARBA" id="ARBA00023016"/>
    </source>
</evidence>
<comment type="similarity">
    <text evidence="2">Belongs to the IMPACT family.</text>
</comment>
<dbReference type="Proteomes" id="UP000054558">
    <property type="component" value="Unassembled WGS sequence"/>
</dbReference>
<dbReference type="AlphaFoldDB" id="A0A1Y1IBC6"/>
<keyword evidence="4" id="KW-0678">Repressor</keyword>
<evidence type="ECO:0000313" key="9">
    <source>
        <dbReference type="Proteomes" id="UP000054558"/>
    </source>
</evidence>
<protein>
    <recommendedName>
        <fullName evidence="7">RWD domain-containing protein</fullName>
    </recommendedName>
</protein>
<dbReference type="PANTHER" id="PTHR16301">
    <property type="entry name" value="IMPACT-RELATED"/>
    <property type="match status" value="1"/>
</dbReference>
<evidence type="ECO:0000256" key="1">
    <source>
        <dbReference type="ARBA" id="ARBA00004496"/>
    </source>
</evidence>
<proteinExistence type="inferred from homology"/>
<dbReference type="InterPro" id="IPR016135">
    <property type="entry name" value="UBQ-conjugating_enzyme/RWD"/>
</dbReference>
<evidence type="ECO:0000256" key="5">
    <source>
        <dbReference type="ARBA" id="ARBA00022845"/>
    </source>
</evidence>
<dbReference type="InterPro" id="IPR006575">
    <property type="entry name" value="RWD_dom"/>
</dbReference>
<evidence type="ECO:0000256" key="3">
    <source>
        <dbReference type="ARBA" id="ARBA00022490"/>
    </source>
</evidence>
<gene>
    <name evidence="8" type="ORF">KFL_002650020</name>
</gene>
<dbReference type="CDD" id="cd23821">
    <property type="entry name" value="RWD_IMPACT"/>
    <property type="match status" value="1"/>
</dbReference>
<dbReference type="GO" id="GO:0005737">
    <property type="term" value="C:cytoplasm"/>
    <property type="evidence" value="ECO:0000318"/>
    <property type="project" value="GO_Central"/>
</dbReference>
<dbReference type="InterPro" id="IPR020568">
    <property type="entry name" value="Ribosomal_Su5_D2-typ_SF"/>
</dbReference>
<dbReference type="InterPro" id="IPR036956">
    <property type="entry name" value="Impact_N_sf"/>
</dbReference>
<keyword evidence="5" id="KW-0810">Translation regulation</keyword>
<evidence type="ECO:0000256" key="4">
    <source>
        <dbReference type="ARBA" id="ARBA00022491"/>
    </source>
</evidence>
<keyword evidence="6" id="KW-0346">Stress response</keyword>
<dbReference type="Gene3D" id="3.30.230.30">
    <property type="entry name" value="Impact, N-terminal domain"/>
    <property type="match status" value="1"/>
</dbReference>
<dbReference type="SMART" id="SM00591">
    <property type="entry name" value="RWD"/>
    <property type="match status" value="1"/>
</dbReference>
<dbReference type="OMA" id="FYEISAP"/>
<organism evidence="8 9">
    <name type="scientific">Klebsormidium nitens</name>
    <name type="common">Green alga</name>
    <name type="synonym">Ulothrix nitens</name>
    <dbReference type="NCBI Taxonomy" id="105231"/>
    <lineage>
        <taxon>Eukaryota</taxon>
        <taxon>Viridiplantae</taxon>
        <taxon>Streptophyta</taxon>
        <taxon>Klebsormidiophyceae</taxon>
        <taxon>Klebsormidiales</taxon>
        <taxon>Klebsormidiaceae</taxon>
        <taxon>Klebsormidium</taxon>
    </lineage>
</organism>
<dbReference type="EMBL" id="DF237214">
    <property type="protein sequence ID" value="GAQ86006.1"/>
    <property type="molecule type" value="Genomic_DNA"/>
</dbReference>
<accession>A0A1Y1IBC6</accession>
<dbReference type="PROSITE" id="PS50908">
    <property type="entry name" value="RWD"/>
    <property type="match status" value="1"/>
</dbReference>
<dbReference type="PANTHER" id="PTHR16301:SF25">
    <property type="entry name" value="PROTEIN IMPACT"/>
    <property type="match status" value="1"/>
</dbReference>
<dbReference type="GO" id="GO:0140469">
    <property type="term" value="P:GCN2-mediated signaling"/>
    <property type="evidence" value="ECO:0000318"/>
    <property type="project" value="GO_Central"/>
</dbReference>
<dbReference type="GO" id="GO:0006446">
    <property type="term" value="P:regulation of translational initiation"/>
    <property type="evidence" value="ECO:0000318"/>
    <property type="project" value="GO_Central"/>
</dbReference>
<dbReference type="Pfam" id="PF01205">
    <property type="entry name" value="Impact_N"/>
    <property type="match status" value="1"/>
</dbReference>
<sequence>MPQLLEVSAEDRTAQIEELEVLQSIYGEQCSVATAGDSCEIRINPLEASDASLLLQVHLPEDYPSCSPPVAELEAPWLTPETRERVWQGMAAVYSEDPGEPVLFRWTEWIKEQDSLWEAADSWHKQRRNEARDISDRELARGLEEESLRQEIGNRARQLATRTEAEEAAGREMETKLGIVHGSPFVDRKSTFQAHLAEVHSSEDVERAMQALLANRKIAGATHNIMAFRIHQDQSSSFLQDCDDDGEAAAGGRLLHLLQIVDARNVMVVVSRWFGGTLLGPDRFKHINNVARAILEECGHIKGKGDNPKSTKGKKR</sequence>
<evidence type="ECO:0000259" key="7">
    <source>
        <dbReference type="PROSITE" id="PS50908"/>
    </source>
</evidence>